<dbReference type="KEGG" id="slau:SLA_0070"/>
<keyword evidence="2" id="KW-1185">Reference proteome</keyword>
<reference evidence="1 2" key="1">
    <citation type="journal article" date="2016" name="Genome Announc.">
        <title>Complete Genome Sequence of Thiostrepton-Producing Streptomyces laurentii ATCC 31255.</title>
        <authorList>
            <person name="Doi K."/>
            <person name="Fujino Y."/>
            <person name="Nagayoshi Y."/>
            <person name="Ohshima T."/>
            <person name="Ogata S."/>
        </authorList>
    </citation>
    <scope>NUCLEOTIDE SEQUENCE [LARGE SCALE GENOMIC DNA]</scope>
    <source>
        <strain evidence="1 2">ATCC 31255</strain>
    </source>
</reference>
<accession>A0A169MZ63</accession>
<organism evidence="1 2">
    <name type="scientific">Streptomyces laurentii</name>
    <dbReference type="NCBI Taxonomy" id="39478"/>
    <lineage>
        <taxon>Bacteria</taxon>
        <taxon>Bacillati</taxon>
        <taxon>Actinomycetota</taxon>
        <taxon>Actinomycetes</taxon>
        <taxon>Kitasatosporales</taxon>
        <taxon>Streptomycetaceae</taxon>
        <taxon>Streptomyces</taxon>
    </lineage>
</organism>
<dbReference type="EMBL" id="AP017424">
    <property type="protein sequence ID" value="BAU81025.1"/>
    <property type="molecule type" value="Genomic_DNA"/>
</dbReference>
<evidence type="ECO:0000313" key="1">
    <source>
        <dbReference type="EMBL" id="BAU81025.1"/>
    </source>
</evidence>
<name>A0A169MZ63_STRLU</name>
<protein>
    <submittedName>
        <fullName evidence="1">Integral membrane protein</fullName>
    </submittedName>
</protein>
<dbReference type="Proteomes" id="UP000217676">
    <property type="component" value="Chromosome"/>
</dbReference>
<dbReference type="InterPro" id="IPR046342">
    <property type="entry name" value="CBS_dom_sf"/>
</dbReference>
<dbReference type="Gene3D" id="3.90.1280.20">
    <property type="match status" value="1"/>
</dbReference>
<gene>
    <name evidence="1" type="ORF">SLA_0070</name>
</gene>
<proteinExistence type="predicted"/>
<evidence type="ECO:0000313" key="2">
    <source>
        <dbReference type="Proteomes" id="UP000217676"/>
    </source>
</evidence>
<sequence>MRTAGTHLAAVTGDNAAVVRFVTMEDVLEELVGEAAAPGA</sequence>
<dbReference type="SUPFAM" id="SSF54631">
    <property type="entry name" value="CBS-domain pair"/>
    <property type="match status" value="1"/>
</dbReference>
<dbReference type="AlphaFoldDB" id="A0A169MZ63"/>